<evidence type="ECO:0000313" key="3">
    <source>
        <dbReference type="EMBL" id="MCR2833789.1"/>
    </source>
</evidence>
<dbReference type="Pfam" id="PF14559">
    <property type="entry name" value="TPR_19"/>
    <property type="match status" value="4"/>
</dbReference>
<dbReference type="SUPFAM" id="SSF52540">
    <property type="entry name" value="P-loop containing nucleoside triphosphate hydrolases"/>
    <property type="match status" value="1"/>
</dbReference>
<name>A0ABT1XR92_9SPHN</name>
<dbReference type="InterPro" id="IPR026634">
    <property type="entry name" value="TPST-like"/>
</dbReference>
<dbReference type="Gene3D" id="3.40.50.300">
    <property type="entry name" value="P-loop containing nucleotide triphosphate hydrolases"/>
    <property type="match status" value="1"/>
</dbReference>
<sequence length="661" mass="73091">MTQHALERAYAARQEGDDAGAEALCRTMLQGDPKNFAAQSLLAVCLAERGEIADARPLAEQAVADEPDNWRFLLNLSVIREIDGDSGAALDCARSATGLAPERFEAWGRLGDLAGMQGKFEEAILALERASDLKEDHPALALRLAGAAFETGKLDICQKAIDRFERIVPGHPDALRLKTHLLRMRGDRAAYGEAASQWLAAEPNDPAARVALAHALAQREDYDGAVETYRPLVEAHPDDAAHAAALAQYMLWAREFETAERLFLRALELDPKHGDAAAGLARLHIYRGEMDSAERLARQAIGADPGNVEGYAQLALATNSALTDSELQRLRALADDPRLEPGHRVVAGFTAGEVHHRRKEFGEAFDAWIKANELKRASPGDVSGIHYDREQAEQWTDRLRATFREVPDQRTSAITGQPTPLFVVGMPRSGTTLLDVALAAHRDIASGGELPAMPGILERFMEWARAENWLGGPIPEAIAEAMRAAYLSQYARYGIAEAKFVVDKQPLNFQSVGLIRHLFPAAPIIHIRRNPLETGFSIFRKNFTRSWTFSTSLADIGHFYGQYMRVTDHWRDIDGDAWTEVRFETLAAGFESQMRRIVEHIGLEWDPACLDYHKRSAIVTTLSSTQIRKPPSTDHIDSTSPYAVQLQPLRLALERAGVRVS</sequence>
<dbReference type="EMBL" id="JANKHH010000004">
    <property type="protein sequence ID" value="MCR2833789.1"/>
    <property type="molecule type" value="Genomic_DNA"/>
</dbReference>
<dbReference type="InterPro" id="IPR011990">
    <property type="entry name" value="TPR-like_helical_dom_sf"/>
</dbReference>
<accession>A0ABT1XR92</accession>
<feature type="repeat" description="TPR" evidence="2">
    <location>
        <begin position="104"/>
        <end position="137"/>
    </location>
</feature>
<dbReference type="Gene3D" id="1.25.40.10">
    <property type="entry name" value="Tetratricopeptide repeat domain"/>
    <property type="match status" value="2"/>
</dbReference>
<reference evidence="3 4" key="1">
    <citation type="submission" date="2022-08" db="EMBL/GenBank/DDBJ databases">
        <title>Polyphasic taxonomy analysis of Qipengyuania sp.RS5-5.</title>
        <authorList>
            <person name="Xamxidin M."/>
            <person name="Wu M."/>
        </authorList>
    </citation>
    <scope>NUCLEOTIDE SEQUENCE [LARGE SCALE GENOMIC DNA]</scope>
    <source>
        <strain evidence="3 4">RS5-5</strain>
    </source>
</reference>
<dbReference type="Pfam" id="PF13469">
    <property type="entry name" value="Sulfotransfer_3"/>
    <property type="match status" value="1"/>
</dbReference>
<proteinExistence type="predicted"/>
<dbReference type="PANTHER" id="PTHR12788:SF10">
    <property type="entry name" value="PROTEIN-TYROSINE SULFOTRANSFERASE"/>
    <property type="match status" value="1"/>
</dbReference>
<keyword evidence="1" id="KW-0808">Transferase</keyword>
<gene>
    <name evidence="3" type="ORF">NSO95_07505</name>
</gene>
<evidence type="ECO:0000313" key="4">
    <source>
        <dbReference type="Proteomes" id="UP001206067"/>
    </source>
</evidence>
<dbReference type="InterPro" id="IPR027417">
    <property type="entry name" value="P-loop_NTPase"/>
</dbReference>
<dbReference type="PROSITE" id="PS50005">
    <property type="entry name" value="TPR"/>
    <property type="match status" value="3"/>
</dbReference>
<feature type="repeat" description="TPR" evidence="2">
    <location>
        <begin position="240"/>
        <end position="273"/>
    </location>
</feature>
<dbReference type="SMART" id="SM00028">
    <property type="entry name" value="TPR"/>
    <property type="match status" value="6"/>
</dbReference>
<keyword evidence="4" id="KW-1185">Reference proteome</keyword>
<keyword evidence="2" id="KW-0802">TPR repeat</keyword>
<dbReference type="Proteomes" id="UP001206067">
    <property type="component" value="Unassembled WGS sequence"/>
</dbReference>
<feature type="repeat" description="TPR" evidence="2">
    <location>
        <begin position="206"/>
        <end position="239"/>
    </location>
</feature>
<protein>
    <submittedName>
        <fullName evidence="3">Sulfotransferase</fullName>
    </submittedName>
</protein>
<organism evidence="3 4">
    <name type="scientific">Parerythrobacter lacustris</name>
    <dbReference type="NCBI Taxonomy" id="2969984"/>
    <lineage>
        <taxon>Bacteria</taxon>
        <taxon>Pseudomonadati</taxon>
        <taxon>Pseudomonadota</taxon>
        <taxon>Alphaproteobacteria</taxon>
        <taxon>Sphingomonadales</taxon>
        <taxon>Erythrobacteraceae</taxon>
        <taxon>Parerythrobacter</taxon>
    </lineage>
</organism>
<evidence type="ECO:0000256" key="1">
    <source>
        <dbReference type="ARBA" id="ARBA00022679"/>
    </source>
</evidence>
<evidence type="ECO:0000256" key="2">
    <source>
        <dbReference type="PROSITE-ProRule" id="PRU00339"/>
    </source>
</evidence>
<dbReference type="InterPro" id="IPR019734">
    <property type="entry name" value="TPR_rpt"/>
</dbReference>
<comment type="caution">
    <text evidence="3">The sequence shown here is derived from an EMBL/GenBank/DDBJ whole genome shotgun (WGS) entry which is preliminary data.</text>
</comment>
<dbReference type="PANTHER" id="PTHR12788">
    <property type="entry name" value="PROTEIN-TYROSINE SULFOTRANSFERASE 2"/>
    <property type="match status" value="1"/>
</dbReference>
<dbReference type="RefSeq" id="WP_257595569.1">
    <property type="nucleotide sequence ID" value="NZ_JANKHH010000004.1"/>
</dbReference>
<dbReference type="SUPFAM" id="SSF48452">
    <property type="entry name" value="TPR-like"/>
    <property type="match status" value="1"/>
</dbReference>